<dbReference type="AlphaFoldDB" id="A0A3N5Y502"/>
<evidence type="ECO:0000313" key="2">
    <source>
        <dbReference type="Proteomes" id="UP000275281"/>
    </source>
</evidence>
<evidence type="ECO:0008006" key="3">
    <source>
        <dbReference type="Google" id="ProtNLM"/>
    </source>
</evidence>
<proteinExistence type="predicted"/>
<dbReference type="OrthoDB" id="5756516at2"/>
<dbReference type="EMBL" id="RPOK01000001">
    <property type="protein sequence ID" value="RPJ68036.1"/>
    <property type="molecule type" value="Genomic_DNA"/>
</dbReference>
<name>A0A3N5Y502_9ALTE</name>
<evidence type="ECO:0000313" key="1">
    <source>
        <dbReference type="EMBL" id="RPJ68036.1"/>
    </source>
</evidence>
<keyword evidence="2" id="KW-1185">Reference proteome</keyword>
<organism evidence="1 2">
    <name type="scientific">Alteromonas sediminis</name>
    <dbReference type="NCBI Taxonomy" id="2259342"/>
    <lineage>
        <taxon>Bacteria</taxon>
        <taxon>Pseudomonadati</taxon>
        <taxon>Pseudomonadota</taxon>
        <taxon>Gammaproteobacteria</taxon>
        <taxon>Alteromonadales</taxon>
        <taxon>Alteromonadaceae</taxon>
        <taxon>Alteromonas/Salinimonas group</taxon>
        <taxon>Alteromonas</taxon>
    </lineage>
</organism>
<comment type="caution">
    <text evidence="1">The sequence shown here is derived from an EMBL/GenBank/DDBJ whole genome shotgun (WGS) entry which is preliminary data.</text>
</comment>
<sequence length="363" mass="40899">MAKALLIFGSNQYGVVSHFFEGMATDLLASGVTVDLLDFSSPETVEATATNIDKLDNYDFIVSFNGVGQDIKLDNTRLSDYAKRRPLFIFLVDHPIHLMKRFVGIPATILCVDQEHVSFCQLCGFNARFFPHAVSAKTLDRKAIKDRTNKSGEILFPVSYFDLNNAFETLKPVWHQIAAITEQATTVTRFLQLLGVLPMGSRPASIALDENIRRIAVWVDHYLRAKSRTKILEACQQRGIKLTVVGKGSDKYAADFPMHHYEDASDYPMLVERIRNADFVLHNSPGFELGLHERVVAPLSVGTPVIADSEYIHGQFPKGILTMDNYASLTDEAYREHQISGFESVHSKHTWHQRWKDVLKEVG</sequence>
<protein>
    <recommendedName>
        <fullName evidence="3">Glycosyltransferase family 1 protein</fullName>
    </recommendedName>
</protein>
<gene>
    <name evidence="1" type="ORF">DRW07_01070</name>
</gene>
<accession>A0A3N5Y502</accession>
<dbReference type="RefSeq" id="WP_124026038.1">
    <property type="nucleotide sequence ID" value="NZ_JBHRSN010000005.1"/>
</dbReference>
<reference evidence="1 2" key="1">
    <citation type="submission" date="2018-11" db="EMBL/GenBank/DDBJ databases">
        <authorList>
            <person name="Ye M.-Q."/>
            <person name="Du Z.-J."/>
        </authorList>
    </citation>
    <scope>NUCLEOTIDE SEQUENCE [LARGE SCALE GENOMIC DNA]</scope>
    <source>
        <strain evidence="1 2">U0105</strain>
    </source>
</reference>
<dbReference type="Proteomes" id="UP000275281">
    <property type="component" value="Unassembled WGS sequence"/>
</dbReference>